<dbReference type="OrthoDB" id="2208957at2"/>
<protein>
    <recommendedName>
        <fullName evidence="5">Surface exclusion protein</fullName>
    </recommendedName>
</protein>
<comment type="caution">
    <text evidence="3">The sequence shown here is derived from an EMBL/GenBank/DDBJ whole genome shotgun (WGS) entry which is preliminary data.</text>
</comment>
<feature type="compositionally biased region" description="Low complexity" evidence="2">
    <location>
        <begin position="836"/>
        <end position="849"/>
    </location>
</feature>
<evidence type="ECO:0000313" key="3">
    <source>
        <dbReference type="EMBL" id="EHI69023.1"/>
    </source>
</evidence>
<accession>G5K4X8</accession>
<keyword evidence="1" id="KW-0175">Coiled coil</keyword>
<evidence type="ECO:0000256" key="2">
    <source>
        <dbReference type="SAM" id="MobiDB-lite"/>
    </source>
</evidence>
<dbReference type="eggNOG" id="COG1196">
    <property type="taxonomic scope" value="Bacteria"/>
</dbReference>
<dbReference type="STRING" id="764299.STRIC_1865"/>
<proteinExistence type="predicted"/>
<organism evidence="3 4">
    <name type="scientific">Streptococcus ictaluri 707-05</name>
    <dbReference type="NCBI Taxonomy" id="764299"/>
    <lineage>
        <taxon>Bacteria</taxon>
        <taxon>Bacillati</taxon>
        <taxon>Bacillota</taxon>
        <taxon>Bacilli</taxon>
        <taxon>Lactobacillales</taxon>
        <taxon>Streptococcaceae</taxon>
        <taxon>Streptococcus</taxon>
    </lineage>
</organism>
<dbReference type="GO" id="GO:0005200">
    <property type="term" value="F:structural constituent of cytoskeleton"/>
    <property type="evidence" value="ECO:0007669"/>
    <property type="project" value="TreeGrafter"/>
</dbReference>
<dbReference type="PANTHER" id="PTHR47357">
    <property type="entry name" value="COP1-INTERACTIVE PROTEIN 1"/>
    <property type="match status" value="1"/>
</dbReference>
<keyword evidence="4" id="KW-1185">Reference proteome</keyword>
<reference evidence="3 4" key="1">
    <citation type="journal article" date="2014" name="Int. J. Syst. Evol. Microbiol.">
        <title>Phylogenomics and the dynamic genome evolution of the genus Streptococcus.</title>
        <authorList>
            <consortium name="The Broad Institute Genome Sequencing Platform"/>
            <person name="Richards V.P."/>
            <person name="Palmer S.R."/>
            <person name="Pavinski Bitar P.D."/>
            <person name="Qin X."/>
            <person name="Weinstock G.M."/>
            <person name="Highlander S.K."/>
            <person name="Town C.D."/>
            <person name="Burne R.A."/>
            <person name="Stanhope M.J."/>
        </authorList>
    </citation>
    <scope>NUCLEOTIDE SEQUENCE [LARGE SCALE GENOMIC DNA]</scope>
    <source>
        <strain evidence="3 4">707-05</strain>
    </source>
</reference>
<gene>
    <name evidence="3" type="ORF">STRIC_1865</name>
</gene>
<evidence type="ECO:0000256" key="1">
    <source>
        <dbReference type="SAM" id="Coils"/>
    </source>
</evidence>
<feature type="coiled-coil region" evidence="1">
    <location>
        <begin position="543"/>
        <end position="593"/>
    </location>
</feature>
<feature type="region of interest" description="Disordered" evidence="2">
    <location>
        <begin position="827"/>
        <end position="860"/>
    </location>
</feature>
<dbReference type="Proteomes" id="UP000003330">
    <property type="component" value="Unassembled WGS sequence"/>
</dbReference>
<sequence>MELENPKSSHVKNKIALTSTIALLSASVGVSHQVKADDVKTNDTQATNANDDNLIKPETLDEALAAVENVDRQIGQQKRELKYVDSEIAHAESEVALLETLKNNETATVDNTEKALQSVVTVSDEELATQRDKTQASLTSTTNQLVQSQAELTTEESNRLAQEERVASEAAQASQLAKELSAVDQKVASLNDMISQPEAVTSQANEASHAVKSLAQDLEKAKSDLATIEETTKSLLQQDLLSNEAALREKEVELSKLVANQPSRQVNVSGSNVMKVPEGYPFEEIKKLTASGYIGTANYNRYYYDNAETIITKATPGHHINNYVDIPSDLDRIVDPDNLSPEIQNELGQFAADLINSVRQQLGLVPVIVTEGSQEFARLLTKEYKKTHGDFRPSFIYGQPGRNGHYGVGPHDKTIIEASAAAVGLRPNDDNMYENVGYFNDIHTVNGIKRGIFDSIRYMLFTDNLHGNVYGHAVNLLRVDKTNPNAPIYLGFSTSNVQSMNEHFVIFPESNILDANRFSKTPIAKTSQLVNDSARTQLLKSNIATIKARMVNLQSRLSHLSSEASIKSIQAKVDALQEKLALSQEKSSQLNKRVEGLSDSKGALRTQLLKAKEEQVALQGKLDKALATLASSKVALHHLESDLAKKVDKMASLKTRKAHLETLLELTTSSSGKVKLHQKLNKMKLALRLTSAQLITAKDNLQKLQDHKADLQSSIATAEQRLTLLHSLAQNNQFRPFGVLRNNLFPFAEPRMLKASSQEESEFEAIPTEETEEVLSTETLKKIARQVTKRSFSRTAQLVAESTGLAAGAMVEQASDILAAKANTSQASATNPMAPAASTSYGAGSSTTSNMTSDPKESTERALKAGVVMLAAVGLTGAKLKKDSE</sequence>
<dbReference type="GO" id="GO:0005856">
    <property type="term" value="C:cytoskeleton"/>
    <property type="evidence" value="ECO:0007669"/>
    <property type="project" value="TreeGrafter"/>
</dbReference>
<evidence type="ECO:0008006" key="5">
    <source>
        <dbReference type="Google" id="ProtNLM"/>
    </source>
</evidence>
<dbReference type="AlphaFoldDB" id="G5K4X8"/>
<dbReference type="Gene3D" id="1.10.287.1490">
    <property type="match status" value="1"/>
</dbReference>
<dbReference type="InterPro" id="IPR027607">
    <property type="entry name" value="Surf_Exclu_SEC10/PgrA"/>
</dbReference>
<feature type="coiled-coil region" evidence="1">
    <location>
        <begin position="694"/>
        <end position="721"/>
    </location>
</feature>
<dbReference type="RefSeq" id="WP_008089962.1">
    <property type="nucleotide sequence ID" value="NZ_AEUX02000007.1"/>
</dbReference>
<evidence type="ECO:0000313" key="4">
    <source>
        <dbReference type="Proteomes" id="UP000003330"/>
    </source>
</evidence>
<dbReference type="EMBL" id="AEUX02000007">
    <property type="protein sequence ID" value="EHI69023.1"/>
    <property type="molecule type" value="Genomic_DNA"/>
</dbReference>
<name>G5K4X8_9STRE</name>
<feature type="coiled-coil region" evidence="1">
    <location>
        <begin position="204"/>
        <end position="238"/>
    </location>
</feature>
<dbReference type="NCBIfam" id="TIGR04320">
    <property type="entry name" value="Surf_Exclu_PgrA"/>
    <property type="match status" value="1"/>
</dbReference>
<dbReference type="PANTHER" id="PTHR47357:SF1">
    <property type="entry name" value="SPINDLE POLE BODY COMPONENT 110"/>
    <property type="match status" value="1"/>
</dbReference>